<reference evidence="6" key="1">
    <citation type="submission" date="2023-02" db="EMBL/GenBank/DDBJ databases">
        <title>Genome of toxic invasive species Heracleum sosnowskyi carries increased number of genes despite the absence of recent whole-genome duplications.</title>
        <authorList>
            <person name="Schelkunov M."/>
            <person name="Shtratnikova V."/>
            <person name="Makarenko M."/>
            <person name="Klepikova A."/>
            <person name="Omelchenko D."/>
            <person name="Novikova G."/>
            <person name="Obukhova E."/>
            <person name="Bogdanov V."/>
            <person name="Penin A."/>
            <person name="Logacheva M."/>
        </authorList>
    </citation>
    <scope>NUCLEOTIDE SEQUENCE</scope>
    <source>
        <strain evidence="6">Hsosn_3</strain>
        <tissue evidence="6">Leaf</tissue>
    </source>
</reference>
<dbReference type="InterPro" id="IPR001529">
    <property type="entry name" value="Zn_ribbon_RPB9"/>
</dbReference>
<dbReference type="EMBL" id="JAUIZM010000057">
    <property type="protein sequence ID" value="KAK1350692.1"/>
    <property type="molecule type" value="Genomic_DNA"/>
</dbReference>
<evidence type="ECO:0000256" key="1">
    <source>
        <dbReference type="ARBA" id="ARBA00008773"/>
    </source>
</evidence>
<accession>A0AAD8GMH4</accession>
<evidence type="ECO:0000259" key="5">
    <source>
        <dbReference type="SMART" id="SM00661"/>
    </source>
</evidence>
<gene>
    <name evidence="6" type="ORF">POM88_054563</name>
</gene>
<dbReference type="Gene3D" id="2.20.25.10">
    <property type="match status" value="2"/>
</dbReference>
<evidence type="ECO:0000256" key="2">
    <source>
        <dbReference type="ARBA" id="ARBA00022801"/>
    </source>
</evidence>
<dbReference type="AlphaFoldDB" id="A0AAD8GMH4"/>
<evidence type="ECO:0000256" key="4">
    <source>
        <dbReference type="RuleBase" id="RU004335"/>
    </source>
</evidence>
<keyword evidence="7" id="KW-1185">Reference proteome</keyword>
<evidence type="ECO:0000313" key="6">
    <source>
        <dbReference type="EMBL" id="KAK1350692.1"/>
    </source>
</evidence>
<keyword evidence="3" id="KW-0326">Glycosidase</keyword>
<feature type="domain" description="DNA-directed RNA polymerase II subunit RPB9-like zinc ribbon" evidence="5">
    <location>
        <begin position="5"/>
        <end position="58"/>
    </location>
</feature>
<dbReference type="InterPro" id="IPR000490">
    <property type="entry name" value="Glyco_hydro_17"/>
</dbReference>
<dbReference type="GO" id="GO:0005975">
    <property type="term" value="P:carbohydrate metabolic process"/>
    <property type="evidence" value="ECO:0007669"/>
    <property type="project" value="InterPro"/>
</dbReference>
<name>A0AAD8GMH4_9APIA</name>
<keyword evidence="2" id="KW-0378">Hydrolase</keyword>
<dbReference type="Proteomes" id="UP001237642">
    <property type="component" value="Unassembled WGS sequence"/>
</dbReference>
<dbReference type="Pfam" id="PF02150">
    <property type="entry name" value="Zn_ribbon_RPB9"/>
    <property type="match status" value="1"/>
</dbReference>
<evidence type="ECO:0000256" key="3">
    <source>
        <dbReference type="ARBA" id="ARBA00023295"/>
    </source>
</evidence>
<organism evidence="6 7">
    <name type="scientific">Heracleum sosnowskyi</name>
    <dbReference type="NCBI Taxonomy" id="360622"/>
    <lineage>
        <taxon>Eukaryota</taxon>
        <taxon>Viridiplantae</taxon>
        <taxon>Streptophyta</taxon>
        <taxon>Embryophyta</taxon>
        <taxon>Tracheophyta</taxon>
        <taxon>Spermatophyta</taxon>
        <taxon>Magnoliopsida</taxon>
        <taxon>eudicotyledons</taxon>
        <taxon>Gunneridae</taxon>
        <taxon>Pentapetalae</taxon>
        <taxon>asterids</taxon>
        <taxon>campanulids</taxon>
        <taxon>Apiales</taxon>
        <taxon>Apiaceae</taxon>
        <taxon>Apioideae</taxon>
        <taxon>apioid superclade</taxon>
        <taxon>Tordylieae</taxon>
        <taxon>Tordyliinae</taxon>
        <taxon>Heracleum</taxon>
    </lineage>
</organism>
<dbReference type="GO" id="GO:0004553">
    <property type="term" value="F:hydrolase activity, hydrolyzing O-glycosyl compounds"/>
    <property type="evidence" value="ECO:0007669"/>
    <property type="project" value="InterPro"/>
</dbReference>
<evidence type="ECO:0000313" key="7">
    <source>
        <dbReference type="Proteomes" id="UP001237642"/>
    </source>
</evidence>
<reference evidence="6" key="2">
    <citation type="submission" date="2023-05" db="EMBL/GenBank/DDBJ databases">
        <authorList>
            <person name="Schelkunov M.I."/>
        </authorList>
    </citation>
    <scope>NUCLEOTIDE SEQUENCE</scope>
    <source>
        <strain evidence="6">Hsosn_3</strain>
        <tissue evidence="6">Leaf</tissue>
    </source>
</reference>
<dbReference type="Pfam" id="PF00332">
    <property type="entry name" value="Glyco_hydro_17"/>
    <property type="match status" value="2"/>
</dbReference>
<dbReference type="SUPFAM" id="SSF57783">
    <property type="entry name" value="Zinc beta-ribbon"/>
    <property type="match status" value="2"/>
</dbReference>
<comment type="caution">
    <text evidence="6">The sequence shown here is derived from an EMBL/GenBank/DDBJ whole genome shotgun (WGS) entry which is preliminary data.</text>
</comment>
<proteinExistence type="inferred from homology"/>
<comment type="similarity">
    <text evidence="1 4">Belongs to the glycosyl hydrolase 17 family.</text>
</comment>
<dbReference type="InterPro" id="IPR044965">
    <property type="entry name" value="Glyco_hydro_17_plant"/>
</dbReference>
<dbReference type="SUPFAM" id="SSF51445">
    <property type="entry name" value="(Trans)glycosidases"/>
    <property type="match status" value="1"/>
</dbReference>
<sequence>MRTLKFCRECKNTMYPKEDKEQNRLLYACCNCDHEEPAGNNCVYRKEIHHSVGERAQGLQDVAADPTLPRTKSVRCAVCNHGEAVFFQATAMGEEGAQPIGACYGMMGNNLPPATEVINLYKSNNIVATRLYDPDHAALEALRDANIITMIGVPNSDLQNLATNPGFAFDWVQRNVRNFYPQVKFRYIAVGNEIRPLNDATSWMAQYVLPAMQNIQNAVYTYNLHDTIRVSTAIDMTLIGNSFPPSAGVVVWDNGLGYQNLFDAMMDALYAALERAGGGSLKVVVPETGWPSAGGVSTTFENAQNYCSRLIQHILTGTPKRPQKLEAYWSATFDENNKSPEYEKHFGLFFADKRPKFSIRGSLEGSGVVYAGSSTSFTSLKSDI</sequence>
<dbReference type="InterPro" id="IPR017853">
    <property type="entry name" value="GH"/>
</dbReference>
<dbReference type="Gene3D" id="3.20.20.80">
    <property type="entry name" value="Glycosidases"/>
    <property type="match status" value="2"/>
</dbReference>
<dbReference type="PANTHER" id="PTHR32227">
    <property type="entry name" value="GLUCAN ENDO-1,3-BETA-GLUCOSIDASE BG1-RELATED-RELATED"/>
    <property type="match status" value="1"/>
</dbReference>
<dbReference type="GO" id="GO:0006351">
    <property type="term" value="P:DNA-templated transcription"/>
    <property type="evidence" value="ECO:0007669"/>
    <property type="project" value="InterPro"/>
</dbReference>
<protein>
    <recommendedName>
        <fullName evidence="5">DNA-directed RNA polymerase II subunit RPB9-like zinc ribbon domain-containing protein</fullName>
    </recommendedName>
</protein>
<dbReference type="SMART" id="SM00661">
    <property type="entry name" value="RPOL9"/>
    <property type="match status" value="1"/>
</dbReference>